<keyword evidence="1" id="KW-1133">Transmembrane helix</keyword>
<proteinExistence type="predicted"/>
<evidence type="ECO:0000313" key="2">
    <source>
        <dbReference type="EMBL" id="MBM7702978.1"/>
    </source>
</evidence>
<dbReference type="EMBL" id="JAFBFC010000003">
    <property type="protein sequence ID" value="MBM7702978.1"/>
    <property type="molecule type" value="Genomic_DNA"/>
</dbReference>
<feature type="transmembrane region" description="Helical" evidence="1">
    <location>
        <begin position="98"/>
        <end position="126"/>
    </location>
</feature>
<evidence type="ECO:0000313" key="3">
    <source>
        <dbReference type="Proteomes" id="UP000809829"/>
    </source>
</evidence>
<keyword evidence="1" id="KW-0812">Transmembrane</keyword>
<accession>A0ABS2QUV2</accession>
<evidence type="ECO:0008006" key="4">
    <source>
        <dbReference type="Google" id="ProtNLM"/>
    </source>
</evidence>
<gene>
    <name evidence="2" type="ORF">JOC83_001825</name>
</gene>
<reference evidence="2 3" key="1">
    <citation type="submission" date="2021-01" db="EMBL/GenBank/DDBJ databases">
        <title>Genomic Encyclopedia of Type Strains, Phase IV (KMG-IV): sequencing the most valuable type-strain genomes for metagenomic binning, comparative biology and taxonomic classification.</title>
        <authorList>
            <person name="Goeker M."/>
        </authorList>
    </citation>
    <scope>NUCLEOTIDE SEQUENCE [LARGE SCALE GENOMIC DNA]</scope>
    <source>
        <strain evidence="2 3">DSM 104297</strain>
    </source>
</reference>
<organism evidence="2 3">
    <name type="scientific">Priestia iocasae</name>
    <dbReference type="NCBI Taxonomy" id="2291674"/>
    <lineage>
        <taxon>Bacteria</taxon>
        <taxon>Bacillati</taxon>
        <taxon>Bacillota</taxon>
        <taxon>Bacilli</taxon>
        <taxon>Bacillales</taxon>
        <taxon>Bacillaceae</taxon>
        <taxon>Priestia</taxon>
    </lineage>
</organism>
<feature type="transmembrane region" description="Helical" evidence="1">
    <location>
        <begin position="15"/>
        <end position="35"/>
    </location>
</feature>
<protein>
    <recommendedName>
        <fullName evidence="4">Yip1 domain-containing protein</fullName>
    </recommendedName>
</protein>
<feature type="transmembrane region" description="Helical" evidence="1">
    <location>
        <begin position="47"/>
        <end position="70"/>
    </location>
</feature>
<keyword evidence="3" id="KW-1185">Reference proteome</keyword>
<dbReference type="RefSeq" id="WP_205186403.1">
    <property type="nucleotide sequence ID" value="NZ_JAFBFC010000003.1"/>
</dbReference>
<keyword evidence="1" id="KW-0472">Membrane</keyword>
<comment type="caution">
    <text evidence="2">The sequence shown here is derived from an EMBL/GenBank/DDBJ whole genome shotgun (WGS) entry which is preliminary data.</text>
</comment>
<name>A0ABS2QUV2_9BACI</name>
<sequence>MSTEFILAQQTKRKLVTASICGIVYAILLGFIYPDPFGERMSSFQDYLFNAISYSTIYMIYSFPAIYLYGTFTSLLSDWLGKQLSVYTNTRFATIYSAIFHLLFGFILWIFSLGAAVLFFIIDRFLQSKKTDYTIKHVLIGLGMAVFVWIVLVAMIWIIDYVRM</sequence>
<dbReference type="Proteomes" id="UP000809829">
    <property type="component" value="Unassembled WGS sequence"/>
</dbReference>
<evidence type="ECO:0000256" key="1">
    <source>
        <dbReference type="SAM" id="Phobius"/>
    </source>
</evidence>
<feature type="transmembrane region" description="Helical" evidence="1">
    <location>
        <begin position="138"/>
        <end position="159"/>
    </location>
</feature>